<sequence>MRLGAGAGFAGDRIDPAVDLARRGGLDFLIFECLGERTVAAAHARRLSDPSTGYDPLLAARLRAVLPHTHRGGTRVVTNSGAANPEAAGELAARVAAELGVPSRIAVVGGDDVLDIVRRVDPVVWETDAPLSACPEELISANAYLGAAPVVEALEQGADVIVTGRLADPALFLGPLVHTYGWDADDWELLGAGTAVGHLLECAGQLTGGYFADPGTKPVPDLARLGFPFADVAADGTAELRKLADTGGRLDTRTCAEQLLYEVDDPTAYLTPDVVADFSEVTFTGTGENRVRVSGASGRPRPDQLKVSLGFRGGWLGEGQISYAGPRALDRARLAADVVRERLVRVHGVDESAIRVEYIGAGAAFRGLVVDPQPFEVRLRVSARVPEPDQAEVIGWEVESLYTNGPAAGGGVTRTTRETVVVRSCLLPRRLVTPFVHLLEA</sequence>
<feature type="domain" description="Acyclic terpene utilisation N-terminal" evidence="1">
    <location>
        <begin position="1"/>
        <end position="438"/>
    </location>
</feature>
<name>A0A837D6I5_9PSEU</name>
<reference evidence="2 3" key="1">
    <citation type="submission" date="2014-10" db="EMBL/GenBank/DDBJ databases">
        <title>Genome sequence of Micropolyspora internatus JCM3315.</title>
        <authorList>
            <person name="Shin S.-K."/>
            <person name="Yi H."/>
        </authorList>
    </citation>
    <scope>NUCLEOTIDE SEQUENCE [LARGE SCALE GENOMIC DNA]</scope>
    <source>
        <strain evidence="2 3">JCM 3315</strain>
    </source>
</reference>
<evidence type="ECO:0000313" key="3">
    <source>
        <dbReference type="Proteomes" id="UP000030848"/>
    </source>
</evidence>
<protein>
    <submittedName>
        <fullName evidence="2">ABC transporter substrate-binding protein</fullName>
    </submittedName>
</protein>
<dbReference type="AlphaFoldDB" id="A0A837D6I5"/>
<organism evidence="2 3">
    <name type="scientific">Saccharomonospora viridis</name>
    <dbReference type="NCBI Taxonomy" id="1852"/>
    <lineage>
        <taxon>Bacteria</taxon>
        <taxon>Bacillati</taxon>
        <taxon>Actinomycetota</taxon>
        <taxon>Actinomycetes</taxon>
        <taxon>Pseudonocardiales</taxon>
        <taxon>Pseudonocardiaceae</taxon>
        <taxon>Saccharomonospora</taxon>
    </lineage>
</organism>
<accession>A0A837D6I5</accession>
<evidence type="ECO:0000259" key="1">
    <source>
        <dbReference type="Pfam" id="PF07287"/>
    </source>
</evidence>
<proteinExistence type="predicted"/>
<dbReference type="InterPro" id="IPR010839">
    <property type="entry name" value="AtuA_N"/>
</dbReference>
<dbReference type="EMBL" id="JRZE01000006">
    <property type="protein sequence ID" value="KHF43062.1"/>
    <property type="molecule type" value="Genomic_DNA"/>
</dbReference>
<dbReference type="PANTHER" id="PTHR47472:SF1">
    <property type="entry name" value="DUF1446-DOMAIN-CONTAINING PROTEIN"/>
    <property type="match status" value="1"/>
</dbReference>
<dbReference type="Proteomes" id="UP000030848">
    <property type="component" value="Unassembled WGS sequence"/>
</dbReference>
<dbReference type="Pfam" id="PF07287">
    <property type="entry name" value="AtuA"/>
    <property type="match status" value="1"/>
</dbReference>
<gene>
    <name evidence="2" type="ORF">MINT15_32640</name>
</gene>
<comment type="caution">
    <text evidence="2">The sequence shown here is derived from an EMBL/GenBank/DDBJ whole genome shotgun (WGS) entry which is preliminary data.</text>
</comment>
<dbReference type="PANTHER" id="PTHR47472">
    <property type="entry name" value="PROPIONYL-COA CARBOXYLASE"/>
    <property type="match status" value="1"/>
</dbReference>
<evidence type="ECO:0000313" key="2">
    <source>
        <dbReference type="EMBL" id="KHF43062.1"/>
    </source>
</evidence>